<dbReference type="InterPro" id="IPR008271">
    <property type="entry name" value="Ser/Thr_kinase_AS"/>
</dbReference>
<dbReference type="Gene3D" id="1.10.510.10">
    <property type="entry name" value="Transferase(Phosphotransferase) domain 1"/>
    <property type="match status" value="1"/>
</dbReference>
<evidence type="ECO:0000256" key="3">
    <source>
        <dbReference type="ARBA" id="ARBA00022527"/>
    </source>
</evidence>
<dbReference type="InterPro" id="IPR024171">
    <property type="entry name" value="SRK-like_kinase"/>
</dbReference>
<evidence type="ECO:0000256" key="9">
    <source>
        <dbReference type="ARBA" id="ARBA00022737"/>
    </source>
</evidence>
<dbReference type="Pfam" id="PF01453">
    <property type="entry name" value="B_lectin"/>
    <property type="match status" value="1"/>
</dbReference>
<dbReference type="PANTHER" id="PTHR27002">
    <property type="entry name" value="RECEPTOR-LIKE SERINE/THREONINE-PROTEIN KINASE SD1-8"/>
    <property type="match status" value="1"/>
</dbReference>
<evidence type="ECO:0000259" key="24">
    <source>
        <dbReference type="PROSITE" id="PS50948"/>
    </source>
</evidence>
<keyword evidence="14" id="KW-0465">Mannose-binding</keyword>
<dbReference type="GO" id="GO:0048544">
    <property type="term" value="P:recognition of pollen"/>
    <property type="evidence" value="ECO:0007669"/>
    <property type="project" value="InterPro"/>
</dbReference>
<dbReference type="GO" id="GO:0004674">
    <property type="term" value="F:protein serine/threonine kinase activity"/>
    <property type="evidence" value="ECO:0007669"/>
    <property type="project" value="UniProtKB-KW"/>
</dbReference>
<dbReference type="PROSITE" id="PS00108">
    <property type="entry name" value="PROTEIN_KINASE_ST"/>
    <property type="match status" value="1"/>
</dbReference>
<keyword evidence="9" id="KW-0677">Repeat</keyword>
<dbReference type="PROSITE" id="PS50011">
    <property type="entry name" value="PROTEIN_KINASE_DOM"/>
    <property type="match status" value="1"/>
</dbReference>
<keyword evidence="8 21" id="KW-0732">Signal</keyword>
<dbReference type="GO" id="GO:0005537">
    <property type="term" value="F:D-mannose binding"/>
    <property type="evidence" value="ECO:0007669"/>
    <property type="project" value="UniProtKB-KW"/>
</dbReference>
<dbReference type="InterPro" id="IPR000719">
    <property type="entry name" value="Prot_kinase_dom"/>
</dbReference>
<dbReference type="SMART" id="SM00473">
    <property type="entry name" value="PAN_AP"/>
    <property type="match status" value="1"/>
</dbReference>
<dbReference type="InterPro" id="IPR036426">
    <property type="entry name" value="Bulb-type_lectin_dom_sf"/>
</dbReference>
<keyword evidence="5" id="KW-0348">Hemagglutinin</keyword>
<evidence type="ECO:0000256" key="13">
    <source>
        <dbReference type="ARBA" id="ARBA00022989"/>
    </source>
</evidence>
<keyword evidence="17" id="KW-0325">Glycoprotein</keyword>
<dbReference type="GO" id="GO:0005524">
    <property type="term" value="F:ATP binding"/>
    <property type="evidence" value="ECO:0007669"/>
    <property type="project" value="UniProtKB-UniRule"/>
</dbReference>
<keyword evidence="7" id="KW-0812">Transmembrane</keyword>
<evidence type="ECO:0000256" key="21">
    <source>
        <dbReference type="SAM" id="SignalP"/>
    </source>
</evidence>
<evidence type="ECO:0000313" key="26">
    <source>
        <dbReference type="Proteomes" id="UP000652761"/>
    </source>
</evidence>
<evidence type="ECO:0000256" key="6">
    <source>
        <dbReference type="ARBA" id="ARBA00022679"/>
    </source>
</evidence>
<dbReference type="EMBL" id="NMUH01004952">
    <property type="protein sequence ID" value="MQM11356.1"/>
    <property type="molecule type" value="Genomic_DNA"/>
</dbReference>
<feature type="compositionally biased region" description="Low complexity" evidence="20">
    <location>
        <begin position="800"/>
        <end position="810"/>
    </location>
</feature>
<dbReference type="SUPFAM" id="SSF56112">
    <property type="entry name" value="Protein kinase-like (PK-like)"/>
    <property type="match status" value="1"/>
</dbReference>
<organism evidence="25 26">
    <name type="scientific">Colocasia esculenta</name>
    <name type="common">Wild taro</name>
    <name type="synonym">Arum esculentum</name>
    <dbReference type="NCBI Taxonomy" id="4460"/>
    <lineage>
        <taxon>Eukaryota</taxon>
        <taxon>Viridiplantae</taxon>
        <taxon>Streptophyta</taxon>
        <taxon>Embryophyta</taxon>
        <taxon>Tracheophyta</taxon>
        <taxon>Spermatophyta</taxon>
        <taxon>Magnoliopsida</taxon>
        <taxon>Liliopsida</taxon>
        <taxon>Araceae</taxon>
        <taxon>Aroideae</taxon>
        <taxon>Colocasieae</taxon>
        <taxon>Colocasia</taxon>
    </lineage>
</organism>
<evidence type="ECO:0000256" key="12">
    <source>
        <dbReference type="ARBA" id="ARBA00022840"/>
    </source>
</evidence>
<dbReference type="InterPro" id="IPR017441">
    <property type="entry name" value="Protein_kinase_ATP_BS"/>
</dbReference>
<feature type="domain" description="Bulb-type lectin" evidence="23">
    <location>
        <begin position="27"/>
        <end position="152"/>
    </location>
</feature>
<dbReference type="GO" id="GO:0051707">
    <property type="term" value="P:response to other organism"/>
    <property type="evidence" value="ECO:0007669"/>
    <property type="project" value="UniProtKB-ARBA"/>
</dbReference>
<keyword evidence="2" id="KW-1003">Cell membrane</keyword>
<dbReference type="CDD" id="cd01098">
    <property type="entry name" value="PAN_AP_plant"/>
    <property type="match status" value="1"/>
</dbReference>
<keyword evidence="4" id="KW-0245">EGF-like domain</keyword>
<keyword evidence="12 18" id="KW-0067">ATP-binding</keyword>
<evidence type="ECO:0000256" key="18">
    <source>
        <dbReference type="PIRNR" id="PIRNR000641"/>
    </source>
</evidence>
<dbReference type="CDD" id="cd00028">
    <property type="entry name" value="B_lectin"/>
    <property type="match status" value="1"/>
</dbReference>
<dbReference type="FunFam" id="3.30.200.20:FF:001238">
    <property type="entry name" value="Os08g0179000 protein"/>
    <property type="match status" value="1"/>
</dbReference>
<accession>A0A843WU41</accession>
<feature type="chain" id="PRO_5032979411" description="Receptor-like serine/threonine-protein kinase" evidence="21">
    <location>
        <begin position="27"/>
        <end position="830"/>
    </location>
</feature>
<evidence type="ECO:0000256" key="19">
    <source>
        <dbReference type="PROSITE-ProRule" id="PRU10141"/>
    </source>
</evidence>
<keyword evidence="14" id="KW-0430">Lectin</keyword>
<proteinExistence type="inferred from homology"/>
<feature type="signal peptide" evidence="21">
    <location>
        <begin position="1"/>
        <end position="26"/>
    </location>
</feature>
<sequence>MVKFGSCSLLRYCFFYCTILSHSSNAADTINNTTSLRDGDIFPSAGGSFELGFFDLGGVFTNRTYLCIRSTRGQERHVVWVANRRRPLSDSTGVLNFQPDGNLVVLNGAGDVFWSTMLSPNYSNGERSAQLLDTGNLVVREAGDDIDLPGLLWQSFDEPGDTLLPTMKLLVNSRTGASRHLTSWTSDNDPSPGNYSYKLDISNTLPRLVLWDGSTIKFTTGLWNGIRFTGLPPMNANDFFTSTVVHSGDETYYTDGMIGNSSFLRVWLDPSGRIQRFLWREETRTWSTMWMAPTSCNQFAICGSFGTCAEDVFPPCDCLRGFRPRFPVEWSVGQGTEGCVRTTNFSCGSDDAFRRVVQVKLPEMDNATVEMDMTLEGCRKKCARDCSCTAFASADVREGGRGCITWSGALMDMRNLSSNSQEFYLRLAASDTDSVASDPEKRKSKQLAIVASISVTSGVSFLVLCGFCMRKLMSKSKAGARKNDKSKLVDHGEDGELPLFDIETITSATHNFNDKIGEGGFGVVYKGVLESGKQIAVKRLSSTSLQGIHEFMNEVKLIAKLQHKNLIRLLGCCTHGNEKILIFDYMQKKSLDLFIFDETRRAQLSWRLRLDIILGIARGLLYLHHDSRLKIIHRDLKASNVLLDEAWNPKISDFGTARIFGANQHADNTKRVIGTYGYMSPEYAINGIISIKSDVFSFGVIALEVLSGVRSRGIYEVEPHLNLLSLAWKLWQEGNCLELLDHMVASSSHESELTRCIQVGLLCVQEHARDRPTMCEVVTILCSESSSLPHPKKPGFLVFSSPTSTKSSSSRNQESPSTNELTYTSILEGR</sequence>
<gene>
    <name evidence="25" type="ORF">Taro_044263</name>
</gene>
<dbReference type="EC" id="2.7.11.1" evidence="18"/>
<dbReference type="InterPro" id="IPR001245">
    <property type="entry name" value="Ser-Thr/Tyr_kinase_cat_dom"/>
</dbReference>
<evidence type="ECO:0000256" key="4">
    <source>
        <dbReference type="ARBA" id="ARBA00022536"/>
    </source>
</evidence>
<dbReference type="Gene3D" id="3.50.4.10">
    <property type="entry name" value="Hepatocyte Growth Factor"/>
    <property type="match status" value="1"/>
</dbReference>
<dbReference type="PROSITE" id="PS50927">
    <property type="entry name" value="BULB_LECTIN"/>
    <property type="match status" value="1"/>
</dbReference>
<evidence type="ECO:0000256" key="7">
    <source>
        <dbReference type="ARBA" id="ARBA00022692"/>
    </source>
</evidence>
<feature type="binding site" evidence="19">
    <location>
        <position position="538"/>
    </location>
    <ligand>
        <name>ATP</name>
        <dbReference type="ChEBI" id="CHEBI:30616"/>
    </ligand>
</feature>
<evidence type="ECO:0000256" key="16">
    <source>
        <dbReference type="ARBA" id="ARBA00023157"/>
    </source>
</evidence>
<keyword evidence="3 18" id="KW-0723">Serine/threonine-protein kinase</keyword>
<evidence type="ECO:0000259" key="23">
    <source>
        <dbReference type="PROSITE" id="PS50927"/>
    </source>
</evidence>
<evidence type="ECO:0000256" key="8">
    <source>
        <dbReference type="ARBA" id="ARBA00022729"/>
    </source>
</evidence>
<dbReference type="InterPro" id="IPR003609">
    <property type="entry name" value="Pan_app"/>
</dbReference>
<comment type="catalytic activity">
    <reaction evidence="18">
        <text>L-seryl-[protein] + ATP = O-phospho-L-seryl-[protein] + ADP + H(+)</text>
        <dbReference type="Rhea" id="RHEA:17989"/>
        <dbReference type="Rhea" id="RHEA-COMP:9863"/>
        <dbReference type="Rhea" id="RHEA-COMP:11604"/>
        <dbReference type="ChEBI" id="CHEBI:15378"/>
        <dbReference type="ChEBI" id="CHEBI:29999"/>
        <dbReference type="ChEBI" id="CHEBI:30616"/>
        <dbReference type="ChEBI" id="CHEBI:83421"/>
        <dbReference type="ChEBI" id="CHEBI:456216"/>
        <dbReference type="EC" id="2.7.11.1"/>
    </reaction>
</comment>
<name>A0A843WU41_COLES</name>
<comment type="caution">
    <text evidence="25">The sequence shown here is derived from an EMBL/GenBank/DDBJ whole genome shotgun (WGS) entry which is preliminary data.</text>
</comment>
<evidence type="ECO:0000259" key="22">
    <source>
        <dbReference type="PROSITE" id="PS50011"/>
    </source>
</evidence>
<evidence type="ECO:0000256" key="11">
    <source>
        <dbReference type="ARBA" id="ARBA00022777"/>
    </source>
</evidence>
<feature type="domain" description="Apple" evidence="24">
    <location>
        <begin position="347"/>
        <end position="428"/>
    </location>
</feature>
<evidence type="ECO:0000256" key="15">
    <source>
        <dbReference type="ARBA" id="ARBA00023136"/>
    </source>
</evidence>
<dbReference type="InterPro" id="IPR001480">
    <property type="entry name" value="Bulb-type_lectin_dom"/>
</dbReference>
<evidence type="ECO:0000256" key="2">
    <source>
        <dbReference type="ARBA" id="ARBA00022475"/>
    </source>
</evidence>
<dbReference type="InterPro" id="IPR021820">
    <property type="entry name" value="S-locus_recpt_kinase_C"/>
</dbReference>
<feature type="compositionally biased region" description="Polar residues" evidence="20">
    <location>
        <begin position="811"/>
        <end position="830"/>
    </location>
</feature>
<keyword evidence="15" id="KW-0472">Membrane</keyword>
<evidence type="ECO:0000256" key="20">
    <source>
        <dbReference type="SAM" id="MobiDB-lite"/>
    </source>
</evidence>
<dbReference type="Gene3D" id="2.90.10.10">
    <property type="entry name" value="Bulb-type lectin domain"/>
    <property type="match status" value="1"/>
</dbReference>
<dbReference type="SUPFAM" id="SSF51110">
    <property type="entry name" value="alpha-D-mannose-specific plant lectins"/>
    <property type="match status" value="1"/>
</dbReference>
<dbReference type="Pfam" id="PF00954">
    <property type="entry name" value="S_locus_glycop"/>
    <property type="match status" value="1"/>
</dbReference>
<dbReference type="OrthoDB" id="1910371at2759"/>
<dbReference type="GO" id="GO:0005886">
    <property type="term" value="C:plasma membrane"/>
    <property type="evidence" value="ECO:0007669"/>
    <property type="project" value="UniProtKB-SubCell"/>
</dbReference>
<evidence type="ECO:0000256" key="10">
    <source>
        <dbReference type="ARBA" id="ARBA00022741"/>
    </source>
</evidence>
<feature type="region of interest" description="Disordered" evidence="20">
    <location>
        <begin position="798"/>
        <end position="830"/>
    </location>
</feature>
<dbReference type="Pfam" id="PF08276">
    <property type="entry name" value="PAN_2"/>
    <property type="match status" value="1"/>
</dbReference>
<dbReference type="PIRSF" id="PIRSF000641">
    <property type="entry name" value="SRK"/>
    <property type="match status" value="1"/>
</dbReference>
<keyword evidence="26" id="KW-1185">Reference proteome</keyword>
<dbReference type="CDD" id="cd14066">
    <property type="entry name" value="STKc_IRAK"/>
    <property type="match status" value="1"/>
</dbReference>
<comment type="catalytic activity">
    <reaction evidence="18">
        <text>L-threonyl-[protein] + ATP = O-phospho-L-threonyl-[protein] + ADP + H(+)</text>
        <dbReference type="Rhea" id="RHEA:46608"/>
        <dbReference type="Rhea" id="RHEA-COMP:11060"/>
        <dbReference type="Rhea" id="RHEA-COMP:11605"/>
        <dbReference type="ChEBI" id="CHEBI:15378"/>
        <dbReference type="ChEBI" id="CHEBI:30013"/>
        <dbReference type="ChEBI" id="CHEBI:30616"/>
        <dbReference type="ChEBI" id="CHEBI:61977"/>
        <dbReference type="ChEBI" id="CHEBI:456216"/>
        <dbReference type="EC" id="2.7.11.1"/>
    </reaction>
</comment>
<dbReference type="PANTHER" id="PTHR27002:SF526">
    <property type="entry name" value="OS07G0301500 PROTEIN"/>
    <property type="match status" value="1"/>
</dbReference>
<dbReference type="PROSITE" id="PS50948">
    <property type="entry name" value="PAN"/>
    <property type="match status" value="1"/>
</dbReference>
<dbReference type="SMART" id="SM00220">
    <property type="entry name" value="S_TKc"/>
    <property type="match status" value="1"/>
</dbReference>
<dbReference type="Pfam" id="PF07714">
    <property type="entry name" value="PK_Tyr_Ser-Thr"/>
    <property type="match status" value="1"/>
</dbReference>
<evidence type="ECO:0000256" key="14">
    <source>
        <dbReference type="ARBA" id="ARBA00023035"/>
    </source>
</evidence>
<dbReference type="FunFam" id="1.10.510.10:FF:000060">
    <property type="entry name" value="G-type lectin S-receptor-like serine/threonine-protein kinase"/>
    <property type="match status" value="1"/>
</dbReference>
<keyword evidence="16" id="KW-1015">Disulfide bond</keyword>
<dbReference type="SMART" id="SM00108">
    <property type="entry name" value="B_lectin"/>
    <property type="match status" value="1"/>
</dbReference>
<evidence type="ECO:0000256" key="5">
    <source>
        <dbReference type="ARBA" id="ARBA00022546"/>
    </source>
</evidence>
<dbReference type="InterPro" id="IPR011009">
    <property type="entry name" value="Kinase-like_dom_sf"/>
</dbReference>
<reference evidence="25" key="1">
    <citation type="submission" date="2017-07" db="EMBL/GenBank/DDBJ databases">
        <title>Taro Niue Genome Assembly and Annotation.</title>
        <authorList>
            <person name="Atibalentja N."/>
            <person name="Keating K."/>
            <person name="Fields C.J."/>
        </authorList>
    </citation>
    <scope>NUCLEOTIDE SEQUENCE</scope>
    <source>
        <strain evidence="25">Niue_2</strain>
        <tissue evidence="25">Leaf</tissue>
    </source>
</reference>
<evidence type="ECO:0000256" key="17">
    <source>
        <dbReference type="ARBA" id="ARBA00023180"/>
    </source>
</evidence>
<dbReference type="InterPro" id="IPR000858">
    <property type="entry name" value="S_locus_glycoprot_dom"/>
</dbReference>
<evidence type="ECO:0000256" key="1">
    <source>
        <dbReference type="ARBA" id="ARBA00004251"/>
    </source>
</evidence>
<dbReference type="Pfam" id="PF11883">
    <property type="entry name" value="DUF3403"/>
    <property type="match status" value="1"/>
</dbReference>
<feature type="domain" description="Protein kinase" evidence="22">
    <location>
        <begin position="510"/>
        <end position="793"/>
    </location>
</feature>
<dbReference type="Gene3D" id="3.30.200.20">
    <property type="entry name" value="Phosphorylase Kinase, domain 1"/>
    <property type="match status" value="1"/>
</dbReference>
<comment type="subcellular location">
    <subcellularLocation>
        <location evidence="1">Cell membrane</location>
        <topology evidence="1">Single-pass type I membrane protein</topology>
    </subcellularLocation>
</comment>
<keyword evidence="13" id="KW-1133">Transmembrane helix</keyword>
<evidence type="ECO:0000313" key="25">
    <source>
        <dbReference type="EMBL" id="MQM11356.1"/>
    </source>
</evidence>
<comment type="similarity">
    <text evidence="18">Belongs to the protein kinase superfamily. Ser/Thr protein kinase family.</text>
</comment>
<keyword evidence="6 18" id="KW-0808">Transferase</keyword>
<protein>
    <recommendedName>
        <fullName evidence="18">Receptor-like serine/threonine-protein kinase</fullName>
        <ecNumber evidence="18">2.7.11.1</ecNumber>
    </recommendedName>
</protein>
<dbReference type="PROSITE" id="PS00107">
    <property type="entry name" value="PROTEIN_KINASE_ATP"/>
    <property type="match status" value="1"/>
</dbReference>
<keyword evidence="10 18" id="KW-0547">Nucleotide-binding</keyword>
<dbReference type="AlphaFoldDB" id="A0A843WU41"/>
<dbReference type="Proteomes" id="UP000652761">
    <property type="component" value="Unassembled WGS sequence"/>
</dbReference>
<keyword evidence="11 18" id="KW-0418">Kinase</keyword>